<sequence length="326" mass="36339">MKQVPHALADPIMIFQSATVPGSYVSLLELKDANGSSIVVPVALNASDSGRRAFLTSVYGKDEKVSGKVKPRNEWFVDQIKGGDLRYINIEKSARRARGVGLQLPIMPLQPQALLGAKIPTESDPVKLRAATRIRRLFRRNFVGSTDSRSVPITSPVRGRGSRLRFSDTSWPDRWTPALFSPADRGEPRSGDTAAAIRYNDLGRRSGASAPTRPSLYRRLAGGVPVNRDMEKIKSFLVREPDSLKRGLLALGYLSEMLRERGLPSPKLVGGAVVEFYTRSSYKTTDFDLICEDKRVVRDTLERMGFRPFSSRGLYSEELDIHFDLR</sequence>
<accession>A0A9Q7ASX1</accession>
<evidence type="ECO:0000313" key="3">
    <source>
        <dbReference type="Proteomes" id="UP000671879"/>
    </source>
</evidence>
<evidence type="ECO:0000259" key="1">
    <source>
        <dbReference type="Pfam" id="PF18819"/>
    </source>
</evidence>
<evidence type="ECO:0000313" key="2">
    <source>
        <dbReference type="EMBL" id="QTX33351.1"/>
    </source>
</evidence>
<protein>
    <recommendedName>
        <fullName evidence="1">Phage MuF C-terminal domain-containing protein</fullName>
    </recommendedName>
</protein>
<organism evidence="2 3">
    <name type="scientific">Aminithiophilus ramosus</name>
    <dbReference type="NCBI Taxonomy" id="3029084"/>
    <lineage>
        <taxon>Bacteria</taxon>
        <taxon>Thermotogati</taxon>
        <taxon>Synergistota</taxon>
        <taxon>Synergistia</taxon>
        <taxon>Synergistales</taxon>
        <taxon>Aminithiophilaceae</taxon>
        <taxon>Aminithiophilus</taxon>
    </lineage>
</organism>
<dbReference type="EMBL" id="CP072943">
    <property type="protein sequence ID" value="QTX33351.1"/>
    <property type="molecule type" value="Genomic_DNA"/>
</dbReference>
<dbReference type="KEGG" id="aram:KAR29_05620"/>
<keyword evidence="3" id="KW-1185">Reference proteome</keyword>
<dbReference type="AlphaFoldDB" id="A0A9Q7ASX1"/>
<feature type="domain" description="Phage MuF C-terminal" evidence="1">
    <location>
        <begin position="1"/>
        <end position="93"/>
    </location>
</feature>
<dbReference type="Proteomes" id="UP000671879">
    <property type="component" value="Chromosome"/>
</dbReference>
<proteinExistence type="predicted"/>
<reference evidence="3" key="1">
    <citation type="submission" date="2021-04" db="EMBL/GenBank/DDBJ databases">
        <title>A novel Synergistetes isolate from a pyrite-forming mixed culture.</title>
        <authorList>
            <person name="Bunk B."/>
            <person name="Sproer C."/>
            <person name="Spring S."/>
            <person name="Pester M."/>
        </authorList>
    </citation>
    <scope>NUCLEOTIDE SEQUENCE [LARGE SCALE GENOMIC DNA]</scope>
    <source>
        <strain evidence="3">J.5.4.2-T.3.5.2</strain>
    </source>
</reference>
<dbReference type="Pfam" id="PF18819">
    <property type="entry name" value="MuF_C"/>
    <property type="match status" value="1"/>
</dbReference>
<name>A0A9Q7ASX1_9BACT</name>
<gene>
    <name evidence="2" type="ORF">KAR29_05620</name>
</gene>
<dbReference type="InterPro" id="IPR041131">
    <property type="entry name" value="MuF_C"/>
</dbReference>